<dbReference type="GO" id="GO:0048039">
    <property type="term" value="F:ubiquinone binding"/>
    <property type="evidence" value="ECO:0007669"/>
    <property type="project" value="TreeGrafter"/>
</dbReference>
<dbReference type="PANTHER" id="PTHR43507:SF20">
    <property type="entry name" value="NADH-UBIQUINONE OXIDOREDUCTASE CHAIN 4"/>
    <property type="match status" value="1"/>
</dbReference>
<comment type="similarity">
    <text evidence="3 17">Belongs to the complex I subunit 4 family.</text>
</comment>
<feature type="transmembrane region" description="Helical" evidence="17">
    <location>
        <begin position="329"/>
        <end position="353"/>
    </location>
</feature>
<feature type="chain" id="PRO_5017030150" description="NADH-ubiquinone oxidoreductase chain 4" evidence="18">
    <location>
        <begin position="18"/>
        <end position="444"/>
    </location>
</feature>
<evidence type="ECO:0000256" key="7">
    <source>
        <dbReference type="ARBA" id="ARBA00022660"/>
    </source>
</evidence>
<keyword evidence="8 17" id="KW-0812">Transmembrane</keyword>
<keyword evidence="13 17" id="KW-0830">Ubiquinone</keyword>
<feature type="transmembrane region" description="Helical" evidence="17">
    <location>
        <begin position="416"/>
        <end position="443"/>
    </location>
</feature>
<feature type="transmembrane region" description="Helical" evidence="17">
    <location>
        <begin position="132"/>
        <end position="154"/>
    </location>
</feature>
<keyword evidence="9" id="KW-1278">Translocase</keyword>
<dbReference type="PANTHER" id="PTHR43507">
    <property type="entry name" value="NADH-UBIQUINONE OXIDOREDUCTASE CHAIN 4"/>
    <property type="match status" value="1"/>
</dbReference>
<keyword evidence="12 17" id="KW-0520">NAD</keyword>
<evidence type="ECO:0000256" key="10">
    <source>
        <dbReference type="ARBA" id="ARBA00022982"/>
    </source>
</evidence>
<name>A0A343SA09_9CRUS</name>
<comment type="catalytic activity">
    <reaction evidence="16 17">
        <text>a ubiquinone + NADH + 5 H(+)(in) = a ubiquinol + NAD(+) + 4 H(+)(out)</text>
        <dbReference type="Rhea" id="RHEA:29091"/>
        <dbReference type="Rhea" id="RHEA-COMP:9565"/>
        <dbReference type="Rhea" id="RHEA-COMP:9566"/>
        <dbReference type="ChEBI" id="CHEBI:15378"/>
        <dbReference type="ChEBI" id="CHEBI:16389"/>
        <dbReference type="ChEBI" id="CHEBI:17976"/>
        <dbReference type="ChEBI" id="CHEBI:57540"/>
        <dbReference type="ChEBI" id="CHEBI:57945"/>
        <dbReference type="EC" id="7.1.1.2"/>
    </reaction>
</comment>
<feature type="transmembrane region" description="Helical" evidence="17">
    <location>
        <begin position="81"/>
        <end position="99"/>
    </location>
</feature>
<dbReference type="InterPro" id="IPR003918">
    <property type="entry name" value="NADH_UbQ_OxRdtase"/>
</dbReference>
<sequence length="444" mass="51068">MLKFLFVSMFLIMCGWGETGLVLSSLAVMFLFINPIYMSISGFFLELDWISWNLILLSVWVILLSIFSSMKIYFFNKLNKLYLCVMIFLFLFLVLTFLVSDFMLFYMMFEACLIPILLIILGWGYQPERSQAGVYMFFYTLFGSLPLFFIIIYMNKYIGSSYMFFDKNYIFNSVLIFFFMITGFLVKFPMYSVHLWLLKAHVEAPVAGSMILAGVLLKLGGYGLIRFSFFFFDESMLLIKEFILVFSLWGGLFLSLACLRFMDMKLLIAASSVVHMSSCICGIFILTDWGIKGCLLMMVAHGLCSSGLFCLANIVYERTNSRSMNLNKGLLNILPVFSMWWFLLIVCNMAGPPSLNLVSEIMLLISIINWNKFSIVILFFLGFFSAAYSLYLYSLSQHGVFVKNKSKFSGGLVFEYFVLFLHWVPLNILILMSALMLCLNGFVI</sequence>
<organism evidence="21">
    <name type="scientific">Platorchestia parapacifica</name>
    <dbReference type="NCBI Taxonomy" id="1395100"/>
    <lineage>
        <taxon>Eukaryota</taxon>
        <taxon>Metazoa</taxon>
        <taxon>Ecdysozoa</taxon>
        <taxon>Arthropoda</taxon>
        <taxon>Crustacea</taxon>
        <taxon>Multicrustacea</taxon>
        <taxon>Malacostraca</taxon>
        <taxon>Eumalacostraca</taxon>
        <taxon>Peracarida</taxon>
        <taxon>Amphipoda</taxon>
        <taxon>Senticaudata</taxon>
        <taxon>Talitrida</taxon>
        <taxon>Talitroidea</taxon>
        <taxon>Talitridae</taxon>
        <taxon>Platorchestia</taxon>
    </lineage>
</organism>
<accession>A0A343SA09</accession>
<dbReference type="GO" id="GO:0008137">
    <property type="term" value="F:NADH dehydrogenase (ubiquinone) activity"/>
    <property type="evidence" value="ECO:0007669"/>
    <property type="project" value="UniProtKB-UniRule"/>
</dbReference>
<evidence type="ECO:0000259" key="19">
    <source>
        <dbReference type="Pfam" id="PF00361"/>
    </source>
</evidence>
<feature type="transmembrane region" description="Helical" evidence="17">
    <location>
        <begin position="105"/>
        <end position="125"/>
    </location>
</feature>
<keyword evidence="6 17" id="KW-0813">Transport</keyword>
<dbReference type="EC" id="7.1.1.2" evidence="4 17"/>
<evidence type="ECO:0000256" key="14">
    <source>
        <dbReference type="ARBA" id="ARBA00023128"/>
    </source>
</evidence>
<keyword evidence="11 17" id="KW-1133">Transmembrane helix</keyword>
<feature type="transmembrane region" description="Helical" evidence="17">
    <location>
        <begin position="238"/>
        <end position="259"/>
    </location>
</feature>
<dbReference type="PRINTS" id="PR01437">
    <property type="entry name" value="NUOXDRDTASE4"/>
</dbReference>
<evidence type="ECO:0000256" key="6">
    <source>
        <dbReference type="ARBA" id="ARBA00022448"/>
    </source>
</evidence>
<comment type="function">
    <text evidence="17">Core subunit of the mitochondrial membrane respiratory chain NADH dehydrogenase (Complex I) which catalyzes electron transfer from NADH through the respiratory chain, using ubiquinone as an electron acceptor. Essential for the catalytic activity and assembly of complex I.</text>
</comment>
<dbReference type="EMBL" id="MG010371">
    <property type="protein sequence ID" value="AUO29142.1"/>
    <property type="molecule type" value="Genomic_DNA"/>
</dbReference>
<dbReference type="GO" id="GO:0015990">
    <property type="term" value="P:electron transport coupled proton transport"/>
    <property type="evidence" value="ECO:0007669"/>
    <property type="project" value="TreeGrafter"/>
</dbReference>
<evidence type="ECO:0000256" key="11">
    <source>
        <dbReference type="ARBA" id="ARBA00022989"/>
    </source>
</evidence>
<dbReference type="Pfam" id="PF01059">
    <property type="entry name" value="Oxidored_q5_N"/>
    <property type="match status" value="1"/>
</dbReference>
<feature type="transmembrane region" description="Helical" evidence="17">
    <location>
        <begin position="50"/>
        <end position="69"/>
    </location>
</feature>
<keyword evidence="14 17" id="KW-0496">Mitochondrion</keyword>
<geneLocation type="mitochondrion" evidence="21"/>
<evidence type="ECO:0000256" key="2">
    <source>
        <dbReference type="ARBA" id="ARBA00004225"/>
    </source>
</evidence>
<evidence type="ECO:0000313" key="21">
    <source>
        <dbReference type="EMBL" id="AUO29142.1"/>
    </source>
</evidence>
<dbReference type="GO" id="GO:0003954">
    <property type="term" value="F:NADH dehydrogenase activity"/>
    <property type="evidence" value="ECO:0007669"/>
    <property type="project" value="TreeGrafter"/>
</dbReference>
<evidence type="ECO:0000256" key="16">
    <source>
        <dbReference type="ARBA" id="ARBA00049551"/>
    </source>
</evidence>
<evidence type="ECO:0000256" key="13">
    <source>
        <dbReference type="ARBA" id="ARBA00023075"/>
    </source>
</evidence>
<comment type="subcellular location">
    <subcellularLocation>
        <location evidence="2 17">Mitochondrion membrane</location>
        <topology evidence="2 17">Multi-pass membrane protein</topology>
    </subcellularLocation>
</comment>
<comment type="function">
    <text evidence="1">Core subunit of the mitochondrial membrane respiratory chain NADH dehydrogenase (Complex I) that is believed to belong to the minimal assembly required for catalysis. Complex I functions in the transfer of electrons from NADH to the respiratory chain. The immediate electron acceptor for the enzyme is believed to be ubiquinone.</text>
</comment>
<keyword evidence="7 17" id="KW-0679">Respiratory chain</keyword>
<evidence type="ECO:0000259" key="20">
    <source>
        <dbReference type="Pfam" id="PF01059"/>
    </source>
</evidence>
<feature type="transmembrane region" description="Helical" evidence="17">
    <location>
        <begin position="373"/>
        <end position="395"/>
    </location>
</feature>
<evidence type="ECO:0000256" key="12">
    <source>
        <dbReference type="ARBA" id="ARBA00023027"/>
    </source>
</evidence>
<feature type="signal peptide" evidence="18">
    <location>
        <begin position="1"/>
        <end position="17"/>
    </location>
</feature>
<dbReference type="InterPro" id="IPR000260">
    <property type="entry name" value="NADH4_N"/>
</dbReference>
<evidence type="ECO:0000256" key="3">
    <source>
        <dbReference type="ARBA" id="ARBA00009025"/>
    </source>
</evidence>
<feature type="transmembrane region" description="Helical" evidence="17">
    <location>
        <begin position="21"/>
        <end position="44"/>
    </location>
</feature>
<evidence type="ECO:0000256" key="17">
    <source>
        <dbReference type="RuleBase" id="RU003297"/>
    </source>
</evidence>
<keyword evidence="18" id="KW-0732">Signal</keyword>
<gene>
    <name evidence="21" type="primary">Nad4</name>
</gene>
<evidence type="ECO:0000256" key="18">
    <source>
        <dbReference type="SAM" id="SignalP"/>
    </source>
</evidence>
<evidence type="ECO:0000256" key="1">
    <source>
        <dbReference type="ARBA" id="ARBA00003257"/>
    </source>
</evidence>
<feature type="transmembrane region" description="Helical" evidence="17">
    <location>
        <begin position="266"/>
        <end position="286"/>
    </location>
</feature>
<dbReference type="GO" id="GO:0042773">
    <property type="term" value="P:ATP synthesis coupled electron transport"/>
    <property type="evidence" value="ECO:0007669"/>
    <property type="project" value="InterPro"/>
</dbReference>
<evidence type="ECO:0000256" key="15">
    <source>
        <dbReference type="ARBA" id="ARBA00023136"/>
    </source>
</evidence>
<evidence type="ECO:0000256" key="4">
    <source>
        <dbReference type="ARBA" id="ARBA00012944"/>
    </source>
</evidence>
<proteinExistence type="inferred from homology"/>
<dbReference type="GO" id="GO:0031966">
    <property type="term" value="C:mitochondrial membrane"/>
    <property type="evidence" value="ECO:0007669"/>
    <property type="project" value="UniProtKB-SubCell"/>
</dbReference>
<feature type="transmembrane region" description="Helical" evidence="17">
    <location>
        <begin position="174"/>
        <end position="198"/>
    </location>
</feature>
<protein>
    <recommendedName>
        <fullName evidence="5 17">NADH-ubiquinone oxidoreductase chain 4</fullName>
        <ecNumber evidence="4 17">7.1.1.2</ecNumber>
    </recommendedName>
</protein>
<evidence type="ECO:0000256" key="5">
    <source>
        <dbReference type="ARBA" id="ARBA00021006"/>
    </source>
</evidence>
<evidence type="ECO:0000256" key="9">
    <source>
        <dbReference type="ARBA" id="ARBA00022967"/>
    </source>
</evidence>
<keyword evidence="10 17" id="KW-0249">Electron transport</keyword>
<dbReference type="InterPro" id="IPR001750">
    <property type="entry name" value="ND/Mrp_TM"/>
</dbReference>
<evidence type="ECO:0000256" key="8">
    <source>
        <dbReference type="ARBA" id="ARBA00022692"/>
    </source>
</evidence>
<dbReference type="AlphaFoldDB" id="A0A343SA09"/>
<feature type="domain" description="NADH:ubiquinone oxidoreductase chain 4 N-terminal" evidence="20">
    <location>
        <begin position="1"/>
        <end position="96"/>
    </location>
</feature>
<dbReference type="Pfam" id="PF00361">
    <property type="entry name" value="Proton_antipo_M"/>
    <property type="match status" value="1"/>
</dbReference>
<feature type="domain" description="NADH:quinone oxidoreductase/Mrp antiporter transmembrane" evidence="19">
    <location>
        <begin position="101"/>
        <end position="384"/>
    </location>
</feature>
<keyword evidence="15 17" id="KW-0472">Membrane</keyword>
<reference evidence="21" key="1">
    <citation type="journal article" date="2017" name="Mitochondrial DNA Part B Resour">
        <title>The complete mitochondrial genomes of two talitrid amphipods, Platorchestia japonica and P. parapacifica (Crustacea, Amphipoda).</title>
        <authorList>
            <person name="Yang H.-M."/>
            <person name="Song J.-H."/>
            <person name="Kim M.-S."/>
            <person name="Min G.-S."/>
        </authorList>
    </citation>
    <scope>NUCLEOTIDE SEQUENCE</scope>
    <source>
        <strain evidence="21">A</strain>
    </source>
</reference>
<feature type="transmembrane region" description="Helical" evidence="17">
    <location>
        <begin position="298"/>
        <end position="317"/>
    </location>
</feature>